<name>A0A7X0ICM9_9ACTN</name>
<dbReference type="SUPFAM" id="SSF55729">
    <property type="entry name" value="Acyl-CoA N-acyltransferases (Nat)"/>
    <property type="match status" value="1"/>
</dbReference>
<dbReference type="InterPro" id="IPR051531">
    <property type="entry name" value="N-acetyltransferase"/>
</dbReference>
<dbReference type="InterPro" id="IPR016181">
    <property type="entry name" value="Acyl_CoA_acyltransferase"/>
</dbReference>
<dbReference type="Gene3D" id="3.40.630.30">
    <property type="match status" value="1"/>
</dbReference>
<dbReference type="Pfam" id="PF13302">
    <property type="entry name" value="Acetyltransf_3"/>
    <property type="match status" value="1"/>
</dbReference>
<evidence type="ECO:0000259" key="1">
    <source>
        <dbReference type="PROSITE" id="PS51186"/>
    </source>
</evidence>
<dbReference type="EMBL" id="JACHIU010000001">
    <property type="protein sequence ID" value="MBB6472600.1"/>
    <property type="molecule type" value="Genomic_DNA"/>
</dbReference>
<dbReference type="PANTHER" id="PTHR43792:SF1">
    <property type="entry name" value="N-ACETYLTRANSFERASE DOMAIN-CONTAINING PROTEIN"/>
    <property type="match status" value="1"/>
</dbReference>
<evidence type="ECO:0000313" key="2">
    <source>
        <dbReference type="EMBL" id="MBB6472600.1"/>
    </source>
</evidence>
<keyword evidence="2" id="KW-0808">Transferase</keyword>
<gene>
    <name evidence="2" type="ORF">BJ992_002031</name>
</gene>
<protein>
    <submittedName>
        <fullName evidence="2">RimJ/RimL family protein N-acetyltransferase</fullName>
    </submittedName>
</protein>
<dbReference type="PROSITE" id="PS51186">
    <property type="entry name" value="GNAT"/>
    <property type="match status" value="1"/>
</dbReference>
<comment type="caution">
    <text evidence="2">The sequence shown here is derived from an EMBL/GenBank/DDBJ whole genome shotgun (WGS) entry which is preliminary data.</text>
</comment>
<dbReference type="Proteomes" id="UP000555564">
    <property type="component" value="Unassembled WGS sequence"/>
</dbReference>
<reference evidence="2 3" key="1">
    <citation type="submission" date="2020-08" db="EMBL/GenBank/DDBJ databases">
        <title>Sequencing the genomes of 1000 actinobacteria strains.</title>
        <authorList>
            <person name="Klenk H.-P."/>
        </authorList>
    </citation>
    <scope>NUCLEOTIDE SEQUENCE [LARGE SCALE GENOMIC DNA]</scope>
    <source>
        <strain evidence="2 3">DSM 44936</strain>
    </source>
</reference>
<feature type="domain" description="N-acetyltransferase" evidence="1">
    <location>
        <begin position="5"/>
        <end position="152"/>
    </location>
</feature>
<dbReference type="InterPro" id="IPR000182">
    <property type="entry name" value="GNAT_dom"/>
</dbReference>
<dbReference type="RefSeq" id="WP_184979789.1">
    <property type="nucleotide sequence ID" value="NZ_BAAALO010000027.1"/>
</dbReference>
<keyword evidence="3" id="KW-1185">Reference proteome</keyword>
<proteinExistence type="predicted"/>
<dbReference type="AlphaFoldDB" id="A0A7X0ICM9"/>
<dbReference type="PANTHER" id="PTHR43792">
    <property type="entry name" value="GNAT FAMILY, PUTATIVE (AFU_ORTHOLOGUE AFUA_3G00765)-RELATED-RELATED"/>
    <property type="match status" value="1"/>
</dbReference>
<sequence length="152" mass="17503">MTRDIRLRPVQDSDLEVFHEQEQDPEAARRANFPPRERTRFMNHWRTVVLGDPANLIRAITVDGRLAGNVLSWWEEDRRFIGYWLGREYWSKGVGTEALALFLQEEKIRPLYADPAAGNTASVRLLRRHGFQDAGTVLHDGVEHLLLVLGES</sequence>
<accession>A0A7X0ICM9</accession>
<evidence type="ECO:0000313" key="3">
    <source>
        <dbReference type="Proteomes" id="UP000555564"/>
    </source>
</evidence>
<dbReference type="GO" id="GO:0016747">
    <property type="term" value="F:acyltransferase activity, transferring groups other than amino-acyl groups"/>
    <property type="evidence" value="ECO:0007669"/>
    <property type="project" value="InterPro"/>
</dbReference>
<organism evidence="2 3">
    <name type="scientific">Sphaerisporangium rubeum</name>
    <dbReference type="NCBI Taxonomy" id="321317"/>
    <lineage>
        <taxon>Bacteria</taxon>
        <taxon>Bacillati</taxon>
        <taxon>Actinomycetota</taxon>
        <taxon>Actinomycetes</taxon>
        <taxon>Streptosporangiales</taxon>
        <taxon>Streptosporangiaceae</taxon>
        <taxon>Sphaerisporangium</taxon>
    </lineage>
</organism>